<evidence type="ECO:0000256" key="12">
    <source>
        <dbReference type="ARBA" id="ARBA00023204"/>
    </source>
</evidence>
<protein>
    <recommendedName>
        <fullName evidence="4">Crossover junction endodeoxyribonuclease RusA</fullName>
        <ecNumber evidence="14">3.1.21.10</ecNumber>
    </recommendedName>
    <alternativeName>
        <fullName evidence="15">Holliday junction nuclease RusA</fullName>
    </alternativeName>
    <alternativeName>
        <fullName evidence="16">Holliday junction resolvase</fullName>
    </alternativeName>
</protein>
<evidence type="ECO:0000256" key="15">
    <source>
        <dbReference type="ARBA" id="ARBA00030920"/>
    </source>
</evidence>
<keyword evidence="12" id="KW-0234">DNA repair</keyword>
<evidence type="ECO:0000256" key="11">
    <source>
        <dbReference type="ARBA" id="ARBA00023172"/>
    </source>
</evidence>
<evidence type="ECO:0000256" key="1">
    <source>
        <dbReference type="ARBA" id="ARBA00001946"/>
    </source>
</evidence>
<dbReference type="AlphaFoldDB" id="A0A1M6QIL6"/>
<dbReference type="RefSeq" id="WP_079653446.1">
    <property type="nucleotide sequence ID" value="NZ_LT670846.1"/>
</dbReference>
<evidence type="ECO:0000256" key="5">
    <source>
        <dbReference type="ARBA" id="ARBA00022722"/>
    </source>
</evidence>
<comment type="cofactor">
    <cofactor evidence="1">
        <name>Mg(2+)</name>
        <dbReference type="ChEBI" id="CHEBI:18420"/>
    </cofactor>
</comment>
<gene>
    <name evidence="17" type="ORF">SAMN05444391_0253</name>
</gene>
<organism evidence="17 18">
    <name type="scientific">Thermocrinis minervae</name>
    <dbReference type="NCBI Taxonomy" id="381751"/>
    <lineage>
        <taxon>Bacteria</taxon>
        <taxon>Pseudomonadati</taxon>
        <taxon>Aquificota</taxon>
        <taxon>Aquificia</taxon>
        <taxon>Aquificales</taxon>
        <taxon>Aquificaceae</taxon>
        <taxon>Thermocrinis</taxon>
    </lineage>
</organism>
<keyword evidence="9" id="KW-0378">Hydrolase</keyword>
<dbReference type="InterPro" id="IPR016281">
    <property type="entry name" value="Endonuclease_RusA"/>
</dbReference>
<evidence type="ECO:0000256" key="14">
    <source>
        <dbReference type="ARBA" id="ARBA00029488"/>
    </source>
</evidence>
<dbReference type="STRING" id="381751.SAMN05444391_0253"/>
<comment type="similarity">
    <text evidence="2">Belongs to the RusA family.</text>
</comment>
<evidence type="ECO:0000256" key="8">
    <source>
        <dbReference type="ARBA" id="ARBA00022763"/>
    </source>
</evidence>
<dbReference type="EC" id="3.1.21.10" evidence="14"/>
<accession>A0A1M6QIL6</accession>
<evidence type="ECO:0000256" key="13">
    <source>
        <dbReference type="ARBA" id="ARBA00029354"/>
    </source>
</evidence>
<dbReference type="InterPro" id="IPR008822">
    <property type="entry name" value="Endonuclease_RusA-like"/>
</dbReference>
<dbReference type="PIRSF" id="PIRSF001007">
    <property type="entry name" value="RusA"/>
    <property type="match status" value="1"/>
</dbReference>
<evidence type="ECO:0000313" key="18">
    <source>
        <dbReference type="Proteomes" id="UP000189810"/>
    </source>
</evidence>
<sequence length="123" mass="14484">MIKLTLPFLPVPKSNRYLRKKGGKVFKPPRVKNWEVRAIWEIKQQYTGEKINKPVSMQVTFILPNRRKRDIDNMLKSLWDVLEKAGVIENDSQIYKITTIKKFIKGQQGTHIIIEEYQEDATV</sequence>
<dbReference type="GO" id="GO:0006281">
    <property type="term" value="P:DNA repair"/>
    <property type="evidence" value="ECO:0007669"/>
    <property type="project" value="UniProtKB-KW"/>
</dbReference>
<keyword evidence="10" id="KW-0460">Magnesium</keyword>
<dbReference type="InterPro" id="IPR036614">
    <property type="entry name" value="RusA-like_sf"/>
</dbReference>
<keyword evidence="7" id="KW-0255">Endonuclease</keyword>
<dbReference type="Pfam" id="PF05866">
    <property type="entry name" value="RusA"/>
    <property type="match status" value="1"/>
</dbReference>
<keyword evidence="5" id="KW-0540">Nuclease</keyword>
<evidence type="ECO:0000256" key="9">
    <source>
        <dbReference type="ARBA" id="ARBA00022801"/>
    </source>
</evidence>
<evidence type="ECO:0000256" key="7">
    <source>
        <dbReference type="ARBA" id="ARBA00022759"/>
    </source>
</evidence>
<evidence type="ECO:0000256" key="4">
    <source>
        <dbReference type="ARBA" id="ARBA00014885"/>
    </source>
</evidence>
<keyword evidence="8" id="KW-0227">DNA damage</keyword>
<keyword evidence="6" id="KW-0479">Metal-binding</keyword>
<dbReference type="OrthoDB" id="14362at2"/>
<name>A0A1M6QIL6_9AQUI</name>
<dbReference type="EMBL" id="LT670846">
    <property type="protein sequence ID" value="SHK20072.1"/>
    <property type="molecule type" value="Genomic_DNA"/>
</dbReference>
<reference evidence="17 18" key="1">
    <citation type="submission" date="2016-11" db="EMBL/GenBank/DDBJ databases">
        <authorList>
            <person name="Jaros S."/>
            <person name="Januszkiewicz K."/>
            <person name="Wedrychowicz H."/>
        </authorList>
    </citation>
    <scope>NUCLEOTIDE SEQUENCE [LARGE SCALE GENOMIC DNA]</scope>
    <source>
        <strain evidence="17 18">DSM 19557</strain>
    </source>
</reference>
<dbReference type="GO" id="GO:0008821">
    <property type="term" value="F:crossover junction DNA endonuclease activity"/>
    <property type="evidence" value="ECO:0007669"/>
    <property type="project" value="UniProtKB-EC"/>
</dbReference>
<evidence type="ECO:0000313" key="17">
    <source>
        <dbReference type="EMBL" id="SHK20072.1"/>
    </source>
</evidence>
<dbReference type="SUPFAM" id="SSF103084">
    <property type="entry name" value="Holliday junction resolvase RusA"/>
    <property type="match status" value="1"/>
</dbReference>
<dbReference type="GO" id="GO:0006310">
    <property type="term" value="P:DNA recombination"/>
    <property type="evidence" value="ECO:0007669"/>
    <property type="project" value="UniProtKB-KW"/>
</dbReference>
<comment type="subunit">
    <text evidence="3">Homodimer.</text>
</comment>
<dbReference type="GO" id="GO:0000287">
    <property type="term" value="F:magnesium ion binding"/>
    <property type="evidence" value="ECO:0007669"/>
    <property type="project" value="InterPro"/>
</dbReference>
<keyword evidence="18" id="KW-1185">Reference proteome</keyword>
<comment type="catalytic activity">
    <reaction evidence="13">
        <text>Endonucleolytic cleavage at a junction such as a reciprocal single-stranded crossover between two homologous DNA duplexes (Holliday junction).</text>
        <dbReference type="EC" id="3.1.21.10"/>
    </reaction>
</comment>
<proteinExistence type="inferred from homology"/>
<dbReference type="Proteomes" id="UP000189810">
    <property type="component" value="Chromosome I"/>
</dbReference>
<evidence type="ECO:0000256" key="2">
    <source>
        <dbReference type="ARBA" id="ARBA00008865"/>
    </source>
</evidence>
<evidence type="ECO:0000256" key="3">
    <source>
        <dbReference type="ARBA" id="ARBA00011738"/>
    </source>
</evidence>
<keyword evidence="11" id="KW-0233">DNA recombination</keyword>
<evidence type="ECO:0000256" key="10">
    <source>
        <dbReference type="ARBA" id="ARBA00022842"/>
    </source>
</evidence>
<evidence type="ECO:0000256" key="16">
    <source>
        <dbReference type="ARBA" id="ARBA00031953"/>
    </source>
</evidence>
<evidence type="ECO:0000256" key="6">
    <source>
        <dbReference type="ARBA" id="ARBA00022723"/>
    </source>
</evidence>
<dbReference type="Gene3D" id="3.30.1330.70">
    <property type="entry name" value="Holliday junction resolvase RusA"/>
    <property type="match status" value="1"/>
</dbReference>